<feature type="compositionally biased region" description="Pro residues" evidence="1">
    <location>
        <begin position="205"/>
        <end position="216"/>
    </location>
</feature>
<feature type="compositionally biased region" description="Low complexity" evidence="1">
    <location>
        <begin position="391"/>
        <end position="403"/>
    </location>
</feature>
<dbReference type="InterPro" id="IPR001606">
    <property type="entry name" value="ARID_dom"/>
</dbReference>
<dbReference type="PROSITE" id="PS51011">
    <property type="entry name" value="ARID"/>
    <property type="match status" value="1"/>
</dbReference>
<dbReference type="Proteomes" id="UP000297245">
    <property type="component" value="Unassembled WGS sequence"/>
</dbReference>
<dbReference type="AlphaFoldDB" id="A0A4S8MBV8"/>
<feature type="region of interest" description="Disordered" evidence="1">
    <location>
        <begin position="303"/>
        <end position="413"/>
    </location>
</feature>
<feature type="compositionally biased region" description="Pro residues" evidence="1">
    <location>
        <begin position="360"/>
        <end position="370"/>
    </location>
</feature>
<keyword evidence="4" id="KW-1185">Reference proteome</keyword>
<evidence type="ECO:0000256" key="1">
    <source>
        <dbReference type="SAM" id="MobiDB-lite"/>
    </source>
</evidence>
<dbReference type="SUPFAM" id="SSF46774">
    <property type="entry name" value="ARID-like"/>
    <property type="match status" value="1"/>
</dbReference>
<dbReference type="CDD" id="cd16100">
    <property type="entry name" value="ARID"/>
    <property type="match status" value="1"/>
</dbReference>
<feature type="region of interest" description="Disordered" evidence="1">
    <location>
        <begin position="176"/>
        <end position="235"/>
    </location>
</feature>
<organism evidence="3 4">
    <name type="scientific">Dendrothele bispora (strain CBS 962.96)</name>
    <dbReference type="NCBI Taxonomy" id="1314807"/>
    <lineage>
        <taxon>Eukaryota</taxon>
        <taxon>Fungi</taxon>
        <taxon>Dikarya</taxon>
        <taxon>Basidiomycota</taxon>
        <taxon>Agaricomycotina</taxon>
        <taxon>Agaricomycetes</taxon>
        <taxon>Agaricomycetidae</taxon>
        <taxon>Agaricales</taxon>
        <taxon>Agaricales incertae sedis</taxon>
        <taxon>Dendrothele</taxon>
    </lineage>
</organism>
<dbReference type="SMART" id="SM00501">
    <property type="entry name" value="BRIGHT"/>
    <property type="match status" value="1"/>
</dbReference>
<dbReference type="EMBL" id="ML179111">
    <property type="protein sequence ID" value="THU99966.1"/>
    <property type="molecule type" value="Genomic_DNA"/>
</dbReference>
<name>A0A4S8MBV8_DENBC</name>
<dbReference type="InterPro" id="IPR036431">
    <property type="entry name" value="ARID_dom_sf"/>
</dbReference>
<dbReference type="Gene3D" id="1.10.150.60">
    <property type="entry name" value="ARID DNA-binding domain"/>
    <property type="match status" value="1"/>
</dbReference>
<reference evidence="3 4" key="1">
    <citation type="journal article" date="2019" name="Nat. Ecol. Evol.">
        <title>Megaphylogeny resolves global patterns of mushroom evolution.</title>
        <authorList>
            <person name="Varga T."/>
            <person name="Krizsan K."/>
            <person name="Foldi C."/>
            <person name="Dima B."/>
            <person name="Sanchez-Garcia M."/>
            <person name="Sanchez-Ramirez S."/>
            <person name="Szollosi G.J."/>
            <person name="Szarkandi J.G."/>
            <person name="Papp V."/>
            <person name="Albert L."/>
            <person name="Andreopoulos W."/>
            <person name="Angelini C."/>
            <person name="Antonin V."/>
            <person name="Barry K.W."/>
            <person name="Bougher N.L."/>
            <person name="Buchanan P."/>
            <person name="Buyck B."/>
            <person name="Bense V."/>
            <person name="Catcheside P."/>
            <person name="Chovatia M."/>
            <person name="Cooper J."/>
            <person name="Damon W."/>
            <person name="Desjardin D."/>
            <person name="Finy P."/>
            <person name="Geml J."/>
            <person name="Haridas S."/>
            <person name="Hughes K."/>
            <person name="Justo A."/>
            <person name="Karasinski D."/>
            <person name="Kautmanova I."/>
            <person name="Kiss B."/>
            <person name="Kocsube S."/>
            <person name="Kotiranta H."/>
            <person name="LaButti K.M."/>
            <person name="Lechner B.E."/>
            <person name="Liimatainen K."/>
            <person name="Lipzen A."/>
            <person name="Lukacs Z."/>
            <person name="Mihaltcheva S."/>
            <person name="Morgado L.N."/>
            <person name="Niskanen T."/>
            <person name="Noordeloos M.E."/>
            <person name="Ohm R.A."/>
            <person name="Ortiz-Santana B."/>
            <person name="Ovrebo C."/>
            <person name="Racz N."/>
            <person name="Riley R."/>
            <person name="Savchenko A."/>
            <person name="Shiryaev A."/>
            <person name="Soop K."/>
            <person name="Spirin V."/>
            <person name="Szebenyi C."/>
            <person name="Tomsovsky M."/>
            <person name="Tulloss R.E."/>
            <person name="Uehling J."/>
            <person name="Grigoriev I.V."/>
            <person name="Vagvolgyi C."/>
            <person name="Papp T."/>
            <person name="Martin F.M."/>
            <person name="Miettinen O."/>
            <person name="Hibbett D.S."/>
            <person name="Nagy L.G."/>
        </authorList>
    </citation>
    <scope>NUCLEOTIDE SEQUENCE [LARGE SCALE GENOMIC DNA]</scope>
    <source>
        <strain evidence="3 4">CBS 962.96</strain>
    </source>
</reference>
<feature type="compositionally biased region" description="Low complexity" evidence="1">
    <location>
        <begin position="217"/>
        <end position="229"/>
    </location>
</feature>
<proteinExistence type="predicted"/>
<feature type="domain" description="ARID" evidence="2">
    <location>
        <begin position="418"/>
        <end position="522"/>
    </location>
</feature>
<feature type="compositionally biased region" description="Polar residues" evidence="1">
    <location>
        <begin position="1"/>
        <end position="12"/>
    </location>
</feature>
<evidence type="ECO:0000259" key="2">
    <source>
        <dbReference type="PROSITE" id="PS51011"/>
    </source>
</evidence>
<sequence length="675" mass="74444">MADRISQYSMGTNFGGPGMLPQQHHQMSQPIQQQQPGLQQESHHPMIGFPDQNPQFWSQMQQMRPQGDMNRNQMVELLRRQNLARQQQQQSFGLGIGQTNGGGQQQPFMEQPNQNQPNLPLGFSNMGPGQGPSFQQSMHKRNNMLQTLQNTHGHIRQLELISLAQNQQNQINLANRVSQPQGGPNLPPPNDMFSSPMNPSEAMRPPSPSHPMPPSQSQPQPSNQSGMPMRSRTEIQERVQQLRVSIPQVDAAMHQLQSQRNQHPAGEAVYSAKMRQLQMEKANRTAILSRLLAAVNSMNNNVNMPSNLNSGSQTNPSPNSTMQASFGQGASQPPNHLSSQNNPTHPHQPPHVPNSLAPNNVPPRSGPTPNAPFHTPMGNPTFPFNPNSQQNPGSGPSSNLPNPNGGPPVPMMTFNIPPLDKGRFDGAFRAWCHQKAISIDQRLLDIGGRPIDLYSLHSYVIQEGGLANVQSKDLWAVIGARMGFVQFPGGPPNDLPKSGPAAAQQLAHVYKEYLAAFDTVYITSLEKRRKQLRVNVPLKNWNPNQLRTILSCADKSSEQLRAQGLPEQVISFIEANRTQLQQMITDQSSFRDIIRPNLGQFDPTGNRPMPTQLPGVSQPAPSQPNNPNQGGFPNGPSTNQPPQNGPGPPRFSRELLGNAHRFITNLKSEMVQRGI</sequence>
<feature type="compositionally biased region" description="Low complexity" evidence="1">
    <location>
        <begin position="21"/>
        <end position="33"/>
    </location>
</feature>
<accession>A0A4S8MBV8</accession>
<feature type="region of interest" description="Disordered" evidence="1">
    <location>
        <begin position="1"/>
        <end position="33"/>
    </location>
</feature>
<dbReference type="Pfam" id="PF01388">
    <property type="entry name" value="ARID"/>
    <property type="match status" value="1"/>
</dbReference>
<feature type="compositionally biased region" description="Polar residues" evidence="1">
    <location>
        <begin position="310"/>
        <end position="340"/>
    </location>
</feature>
<feature type="region of interest" description="Disordered" evidence="1">
    <location>
        <begin position="595"/>
        <end position="654"/>
    </location>
</feature>
<dbReference type="SMART" id="SM01014">
    <property type="entry name" value="ARID"/>
    <property type="match status" value="1"/>
</dbReference>
<feature type="compositionally biased region" description="Low complexity" evidence="1">
    <location>
        <begin position="617"/>
        <end position="642"/>
    </location>
</feature>
<dbReference type="OrthoDB" id="1938591at2759"/>
<gene>
    <name evidence="3" type="ORF">K435DRAFT_719368</name>
</gene>
<protein>
    <recommendedName>
        <fullName evidence="2">ARID domain-containing protein</fullName>
    </recommendedName>
</protein>
<dbReference type="GO" id="GO:0003677">
    <property type="term" value="F:DNA binding"/>
    <property type="evidence" value="ECO:0007669"/>
    <property type="project" value="InterPro"/>
</dbReference>
<evidence type="ECO:0000313" key="3">
    <source>
        <dbReference type="EMBL" id="THU99966.1"/>
    </source>
</evidence>
<evidence type="ECO:0000313" key="4">
    <source>
        <dbReference type="Proteomes" id="UP000297245"/>
    </source>
</evidence>